<evidence type="ECO:0000259" key="4">
    <source>
        <dbReference type="PROSITE" id="PS50003"/>
    </source>
</evidence>
<dbReference type="EMBL" id="KE651167">
    <property type="protein sequence ID" value="EEB08546.2"/>
    <property type="molecule type" value="Genomic_DNA"/>
</dbReference>
<sequence length="982" mass="112945">MKCRDPWSLNSLYKWCRDVLAPLMVKQEEGGYYHYEVAQAMATLFTLRIPKLDFLLAEMLAKNILIDWIREGVVNVLNFEKLLIEFNHKEDLEHAGVLPALTTGGCYSYTCCSQDRSDKCACYSSRCLHSPLQKCFENADLSNSWNNYWNLPLSDELPGLLTKKEITRQNNIHELICKESEYVADLDSLADLFRDGLLKSETDIIPLGRLADFIQSVFGNVETIRTIHSHRFLPQLLVREKLQGPIVSSIGDVILEWIRVARDGYINYARQFPLADETYKFECQRNTCFAKWLAGCRMDPRCRRLDFQHFLQRPTQRLQRYTLELNTILKHTDPESLDYKFLTQALKDIRATCEECDAVIATVLETNRIRDLSFQLLFKNNEHVNLDLRSPLREFFYEGEVLRKSNSRLEWLNIHLFLLDNYLVMTKVKRERKSSATKYLVSKRPIPLDLLVVERIDDLSLHRSSPSRMFGNFSLTTSEGTFRTRRSSMRLNKFQSQSTLSEKHKRSNSDNTLSPGRSEKQQLFAFAVRHLGRTPMTYTFYTETAQARKIWIEKLNFAQKRHAQKQHDKVPFAAKVLSDVLFKDTSDGPYFNSSSQDSSAKIDLVEGSVVDRALQEASWKYPIPTAGDLPNAIASGPVFSIAQFCLEGNTVSFFAATCNGVFYGEHGKDKDIRSWRKVFDHRRVTQLGVLEEFDLLLELRDKTLFAHKLSQIIELTNPEPFVERGTAQVLGTPHAVSQFKIAKVEEGSLLKRSRTYILYKEMTGTFTFIRCCEPVVGFGHNYQKAYGFRQKDVISFRVVDQFQVTNDTSFANVFKYSFAVTNSKGIEVIRLDPKLRNNIPSQVSLYDSPARNFAMSSKPLSLLRTSKRGIFACCYETGAFFVTSEGQLTRTTEFINWLGTPEHVCMVGDYLLSFDKNFVEIWSTETLQLEQIIQGNSIQYHPSGSEWHPSGIMPVFSMTHPVYPDRRLIMALELTKLGNELP</sequence>
<protein>
    <submittedName>
        <fullName evidence="7">RhoGEF Rgf3</fullName>
    </submittedName>
</protein>
<dbReference type="GO" id="GO:0005085">
    <property type="term" value="F:guanyl-nucleotide exchange factor activity"/>
    <property type="evidence" value="ECO:0000318"/>
    <property type="project" value="GO_Central"/>
</dbReference>
<dbReference type="Gene3D" id="1.20.900.10">
    <property type="entry name" value="Dbl homology (DH) domain"/>
    <property type="match status" value="1"/>
</dbReference>
<dbReference type="InterPro" id="IPR052233">
    <property type="entry name" value="Rho-type_GEFs"/>
</dbReference>
<dbReference type="JaponicusDB" id="SJAG_03704">
    <property type="gene designation" value="rgf3"/>
</dbReference>
<keyword evidence="1" id="KW-0597">Phosphoprotein</keyword>
<feature type="domain" description="DH" evidence="5">
    <location>
        <begin position="167"/>
        <end position="359"/>
    </location>
</feature>
<dbReference type="Pfam" id="PF23582">
    <property type="entry name" value="WHD_RGF3"/>
    <property type="match status" value="1"/>
</dbReference>
<dbReference type="InterPro" id="IPR001180">
    <property type="entry name" value="CNH_dom"/>
</dbReference>
<evidence type="ECO:0000259" key="5">
    <source>
        <dbReference type="PROSITE" id="PS50010"/>
    </source>
</evidence>
<dbReference type="GO" id="GO:0007264">
    <property type="term" value="P:small GTPase-mediated signal transduction"/>
    <property type="evidence" value="ECO:0000318"/>
    <property type="project" value="GO_Central"/>
</dbReference>
<proteinExistence type="predicted"/>
<organism evidence="7 9">
    <name type="scientific">Schizosaccharomyces japonicus (strain yFS275 / FY16936)</name>
    <name type="common">Fission yeast</name>
    <dbReference type="NCBI Taxonomy" id="402676"/>
    <lineage>
        <taxon>Eukaryota</taxon>
        <taxon>Fungi</taxon>
        <taxon>Dikarya</taxon>
        <taxon>Ascomycota</taxon>
        <taxon>Taphrinomycotina</taxon>
        <taxon>Schizosaccharomycetes</taxon>
        <taxon>Schizosaccharomycetales</taxon>
        <taxon>Schizosaccharomycetaceae</taxon>
        <taxon>Schizosaccharomyces</taxon>
    </lineage>
</organism>
<dbReference type="Proteomes" id="UP000001744">
    <property type="component" value="Unassembled WGS sequence"/>
</dbReference>
<evidence type="ECO:0000256" key="1">
    <source>
        <dbReference type="ARBA" id="ARBA00022553"/>
    </source>
</evidence>
<dbReference type="AlphaFoldDB" id="B6K4Y9"/>
<dbReference type="VEuPathDB" id="FungiDB:SJAG_03704"/>
<name>B6K4Y9_SCHJY</name>
<feature type="region of interest" description="Disordered" evidence="3">
    <location>
        <begin position="493"/>
        <end position="516"/>
    </location>
</feature>
<dbReference type="GO" id="GO:0071944">
    <property type="term" value="C:cell periphery"/>
    <property type="evidence" value="ECO:0000318"/>
    <property type="project" value="GO_Central"/>
</dbReference>
<reference evidence="7 9" key="1">
    <citation type="journal article" date="2011" name="Science">
        <title>Comparative functional genomics of the fission yeasts.</title>
        <authorList>
            <person name="Rhind N."/>
            <person name="Chen Z."/>
            <person name="Yassour M."/>
            <person name="Thompson D.A."/>
            <person name="Haas B.J."/>
            <person name="Habib N."/>
            <person name="Wapinski I."/>
            <person name="Roy S."/>
            <person name="Lin M.F."/>
            <person name="Heiman D.I."/>
            <person name="Young S.K."/>
            <person name="Furuya K."/>
            <person name="Guo Y."/>
            <person name="Pidoux A."/>
            <person name="Chen H.M."/>
            <person name="Robbertse B."/>
            <person name="Goldberg J.M."/>
            <person name="Aoki K."/>
            <person name="Bayne E.H."/>
            <person name="Berlin A.M."/>
            <person name="Desjardins C.A."/>
            <person name="Dobbs E."/>
            <person name="Dukaj L."/>
            <person name="Fan L."/>
            <person name="FitzGerald M.G."/>
            <person name="French C."/>
            <person name="Gujja S."/>
            <person name="Hansen K."/>
            <person name="Keifenheim D."/>
            <person name="Levin J.Z."/>
            <person name="Mosher R.A."/>
            <person name="Mueller C.A."/>
            <person name="Pfiffner J."/>
            <person name="Priest M."/>
            <person name="Russ C."/>
            <person name="Smialowska A."/>
            <person name="Swoboda P."/>
            <person name="Sykes S.M."/>
            <person name="Vaughn M."/>
            <person name="Vengrova S."/>
            <person name="Yoder R."/>
            <person name="Zeng Q."/>
            <person name="Allshire R."/>
            <person name="Baulcombe D."/>
            <person name="Birren B.W."/>
            <person name="Brown W."/>
            <person name="Ekwall K."/>
            <person name="Kellis M."/>
            <person name="Leatherwood J."/>
            <person name="Levin H."/>
            <person name="Margalit H."/>
            <person name="Martienssen R."/>
            <person name="Nieduszynski C.A."/>
            <person name="Spatafora J.W."/>
            <person name="Friedman N."/>
            <person name="Dalgaard J.Z."/>
            <person name="Baumann P."/>
            <person name="Niki H."/>
            <person name="Regev A."/>
            <person name="Nusbaum C."/>
        </authorList>
    </citation>
    <scope>NUCLEOTIDE SEQUENCE [LARGE SCALE GENOMIC DNA]</scope>
    <source>
        <strain evidence="9">yFS275 / FY16936</strain>
    </source>
</reference>
<dbReference type="InterPro" id="IPR041675">
    <property type="entry name" value="PH_5"/>
</dbReference>
<dbReference type="eggNOG" id="KOG4305">
    <property type="taxonomic scope" value="Eukaryota"/>
</dbReference>
<evidence type="ECO:0000259" key="6">
    <source>
        <dbReference type="PROSITE" id="PS50219"/>
    </source>
</evidence>
<dbReference type="SMART" id="SM00233">
    <property type="entry name" value="PH"/>
    <property type="match status" value="1"/>
</dbReference>
<dbReference type="SUPFAM" id="SSF48065">
    <property type="entry name" value="DBL homology domain (DH-domain)"/>
    <property type="match status" value="1"/>
</dbReference>
<dbReference type="CDD" id="cd00160">
    <property type="entry name" value="RhoGEF"/>
    <property type="match status" value="1"/>
</dbReference>
<dbReference type="OMA" id="HEIITWE"/>
<dbReference type="GO" id="GO:1903338">
    <property type="term" value="P:regulation of cell wall organization or biogenesis"/>
    <property type="evidence" value="ECO:0000318"/>
    <property type="project" value="GO_Central"/>
</dbReference>
<evidence type="ECO:0000256" key="3">
    <source>
        <dbReference type="SAM" id="MobiDB-lite"/>
    </source>
</evidence>
<dbReference type="InterPro" id="IPR000219">
    <property type="entry name" value="DH_dom"/>
</dbReference>
<dbReference type="GO" id="GO:0032153">
    <property type="term" value="C:cell division site"/>
    <property type="evidence" value="ECO:0000318"/>
    <property type="project" value="GO_Central"/>
</dbReference>
<dbReference type="GO" id="GO:0005737">
    <property type="term" value="C:cytoplasm"/>
    <property type="evidence" value="ECO:0000318"/>
    <property type="project" value="GO_Central"/>
</dbReference>
<gene>
    <name evidence="8" type="primary">rgf3</name>
    <name evidence="7" type="ORF">SJAG_03704</name>
</gene>
<dbReference type="RefSeq" id="XP_002174839.2">
    <property type="nucleotide sequence ID" value="XM_002174803.2"/>
</dbReference>
<evidence type="ECO:0000256" key="2">
    <source>
        <dbReference type="ARBA" id="ARBA00022658"/>
    </source>
</evidence>
<evidence type="ECO:0000313" key="9">
    <source>
        <dbReference type="Proteomes" id="UP000001744"/>
    </source>
</evidence>
<dbReference type="PANTHER" id="PTHR46572">
    <property type="entry name" value="RHO1 GDP-GTP EXCHANGE PROTEIN 1-RELATED"/>
    <property type="match status" value="1"/>
</dbReference>
<dbReference type="InterPro" id="IPR011993">
    <property type="entry name" value="PH-like_dom_sf"/>
</dbReference>
<evidence type="ECO:0000313" key="8">
    <source>
        <dbReference type="JaponicusDB" id="SJAG_03704"/>
    </source>
</evidence>
<dbReference type="GO" id="GO:0140281">
    <property type="term" value="P:positive regulation of mitotic division septum assembly"/>
    <property type="evidence" value="ECO:0007669"/>
    <property type="project" value="EnsemblFungi"/>
</dbReference>
<dbReference type="OrthoDB" id="660555at2759"/>
<dbReference type="GO" id="GO:0031097">
    <property type="term" value="C:medial cortex"/>
    <property type="evidence" value="ECO:0007669"/>
    <property type="project" value="EnsemblFungi"/>
</dbReference>
<dbReference type="InterPro" id="IPR057283">
    <property type="entry name" value="RGF3_WH"/>
</dbReference>
<dbReference type="InterPro" id="IPR035899">
    <property type="entry name" value="DBL_dom_sf"/>
</dbReference>
<dbReference type="GO" id="GO:0000935">
    <property type="term" value="C:division septum"/>
    <property type="evidence" value="ECO:0007669"/>
    <property type="project" value="EnsemblFungi"/>
</dbReference>
<keyword evidence="2" id="KW-0344">Guanine-nucleotide releasing factor</keyword>
<dbReference type="Pfam" id="PF00621">
    <property type="entry name" value="RhoGEF"/>
    <property type="match status" value="1"/>
</dbReference>
<dbReference type="Pfam" id="PF00780">
    <property type="entry name" value="CNH"/>
    <property type="match status" value="1"/>
</dbReference>
<dbReference type="Pfam" id="PF15405">
    <property type="entry name" value="PH_5"/>
    <property type="match status" value="1"/>
</dbReference>
<dbReference type="SUPFAM" id="SSF50729">
    <property type="entry name" value="PH domain-like"/>
    <property type="match status" value="1"/>
</dbReference>
<dbReference type="PROSITE" id="PS50003">
    <property type="entry name" value="PH_DOMAIN"/>
    <property type="match status" value="1"/>
</dbReference>
<dbReference type="STRING" id="402676.B6K4Y9"/>
<dbReference type="GO" id="GO:0120105">
    <property type="term" value="C:mitotic actomyosin contractile ring, intermediate layer"/>
    <property type="evidence" value="ECO:0007669"/>
    <property type="project" value="EnsemblFungi"/>
</dbReference>
<feature type="domain" description="CNH" evidence="6">
    <location>
        <begin position="635"/>
        <end position="948"/>
    </location>
</feature>
<dbReference type="HOGENOM" id="CLU_001083_1_0_1"/>
<dbReference type="PROSITE" id="PS50010">
    <property type="entry name" value="DH_2"/>
    <property type="match status" value="1"/>
</dbReference>
<accession>B6K4Y9</accession>
<dbReference type="PROSITE" id="PS50219">
    <property type="entry name" value="CNH"/>
    <property type="match status" value="1"/>
</dbReference>
<feature type="domain" description="PH" evidence="4">
    <location>
        <begin position="394"/>
        <end position="560"/>
    </location>
</feature>
<dbReference type="Gene3D" id="2.30.29.30">
    <property type="entry name" value="Pleckstrin-homology domain (PH domain)/Phosphotyrosine-binding domain (PTB)"/>
    <property type="match status" value="1"/>
</dbReference>
<dbReference type="GeneID" id="7052220"/>
<dbReference type="InterPro" id="IPR001849">
    <property type="entry name" value="PH_domain"/>
</dbReference>
<dbReference type="PANTHER" id="PTHR46572:SF1">
    <property type="entry name" value="RHO1 GUANINE NUCLEOTIDE EXCHANGE FACTOR TUS1"/>
    <property type="match status" value="1"/>
</dbReference>
<evidence type="ECO:0000313" key="7">
    <source>
        <dbReference type="EMBL" id="EEB08546.2"/>
    </source>
</evidence>
<dbReference type="SMART" id="SM00325">
    <property type="entry name" value="RhoGEF"/>
    <property type="match status" value="1"/>
</dbReference>
<keyword evidence="9" id="KW-1185">Reference proteome</keyword>